<feature type="compositionally biased region" description="Basic and acidic residues" evidence="1">
    <location>
        <begin position="7"/>
        <end position="20"/>
    </location>
</feature>
<evidence type="ECO:0000313" key="2">
    <source>
        <dbReference type="EMBL" id="CAI9276269.1"/>
    </source>
</evidence>
<evidence type="ECO:0000313" key="3">
    <source>
        <dbReference type="Proteomes" id="UP001177003"/>
    </source>
</evidence>
<sequence length="101" mass="11403">MSVVMGHRGDVEATRARSPDGMDPQHWIHAIDHFLTEKHQKQSIENKACRKNQVVKNHEGACKYSNAIFYEHSTLAGTGDDPDSIDRITIFEKVLGARRAM</sequence>
<dbReference type="EMBL" id="OX465079">
    <property type="protein sequence ID" value="CAI9276269.1"/>
    <property type="molecule type" value="Genomic_DNA"/>
</dbReference>
<accession>A0AA35YLQ6</accession>
<dbReference type="AlphaFoldDB" id="A0AA35YLQ6"/>
<dbReference type="Proteomes" id="UP001177003">
    <property type="component" value="Chromosome 3"/>
</dbReference>
<gene>
    <name evidence="2" type="ORF">LSALG_LOCUS16258</name>
</gene>
<reference evidence="2" key="1">
    <citation type="submission" date="2023-04" db="EMBL/GenBank/DDBJ databases">
        <authorList>
            <person name="Vijverberg K."/>
            <person name="Xiong W."/>
            <person name="Schranz E."/>
        </authorList>
    </citation>
    <scope>NUCLEOTIDE SEQUENCE</scope>
</reference>
<organism evidence="2 3">
    <name type="scientific">Lactuca saligna</name>
    <name type="common">Willowleaf lettuce</name>
    <dbReference type="NCBI Taxonomy" id="75948"/>
    <lineage>
        <taxon>Eukaryota</taxon>
        <taxon>Viridiplantae</taxon>
        <taxon>Streptophyta</taxon>
        <taxon>Embryophyta</taxon>
        <taxon>Tracheophyta</taxon>
        <taxon>Spermatophyta</taxon>
        <taxon>Magnoliopsida</taxon>
        <taxon>eudicotyledons</taxon>
        <taxon>Gunneridae</taxon>
        <taxon>Pentapetalae</taxon>
        <taxon>asterids</taxon>
        <taxon>campanulids</taxon>
        <taxon>Asterales</taxon>
        <taxon>Asteraceae</taxon>
        <taxon>Cichorioideae</taxon>
        <taxon>Cichorieae</taxon>
        <taxon>Lactucinae</taxon>
        <taxon>Lactuca</taxon>
    </lineage>
</organism>
<protein>
    <submittedName>
        <fullName evidence="2">Uncharacterized protein</fullName>
    </submittedName>
</protein>
<name>A0AA35YLQ6_LACSI</name>
<evidence type="ECO:0000256" key="1">
    <source>
        <dbReference type="SAM" id="MobiDB-lite"/>
    </source>
</evidence>
<keyword evidence="3" id="KW-1185">Reference proteome</keyword>
<feature type="region of interest" description="Disordered" evidence="1">
    <location>
        <begin position="1"/>
        <end position="24"/>
    </location>
</feature>
<proteinExistence type="predicted"/>